<accession>A0A383REN0</accession>
<dbReference type="InterPro" id="IPR005467">
    <property type="entry name" value="His_kinase_dom"/>
</dbReference>
<keyword evidence="7 15" id="KW-0812">Transmembrane</keyword>
<dbReference type="EMBL" id="LS992241">
    <property type="protein sequence ID" value="SYX85313.1"/>
    <property type="molecule type" value="Genomic_DNA"/>
</dbReference>
<dbReference type="InterPro" id="IPR003594">
    <property type="entry name" value="HATPase_dom"/>
</dbReference>
<dbReference type="GO" id="GO:0005886">
    <property type="term" value="C:plasma membrane"/>
    <property type="evidence" value="ECO:0007669"/>
    <property type="project" value="UniProtKB-SubCell"/>
</dbReference>
<keyword evidence="6" id="KW-0808">Transferase</keyword>
<feature type="transmembrane region" description="Helical" evidence="15">
    <location>
        <begin position="21"/>
        <end position="43"/>
    </location>
</feature>
<evidence type="ECO:0000256" key="14">
    <source>
        <dbReference type="SAM" id="Coils"/>
    </source>
</evidence>
<evidence type="ECO:0000313" key="18">
    <source>
        <dbReference type="EMBL" id="SYX85313.1"/>
    </source>
</evidence>
<dbReference type="GO" id="GO:0000155">
    <property type="term" value="F:phosphorelay sensor kinase activity"/>
    <property type="evidence" value="ECO:0007669"/>
    <property type="project" value="InterPro"/>
</dbReference>
<dbReference type="CDD" id="cd00082">
    <property type="entry name" value="HisKA"/>
    <property type="match status" value="1"/>
</dbReference>
<evidence type="ECO:0000256" key="8">
    <source>
        <dbReference type="ARBA" id="ARBA00022741"/>
    </source>
</evidence>
<dbReference type="CDD" id="cd00075">
    <property type="entry name" value="HATPase"/>
    <property type="match status" value="1"/>
</dbReference>
<dbReference type="PRINTS" id="PR00344">
    <property type="entry name" value="BCTRLSENSOR"/>
</dbReference>
<dbReference type="Gene3D" id="1.10.287.130">
    <property type="match status" value="1"/>
</dbReference>
<dbReference type="Pfam" id="PF00672">
    <property type="entry name" value="HAMP"/>
    <property type="match status" value="1"/>
</dbReference>
<evidence type="ECO:0000256" key="9">
    <source>
        <dbReference type="ARBA" id="ARBA00022777"/>
    </source>
</evidence>
<evidence type="ECO:0000256" key="5">
    <source>
        <dbReference type="ARBA" id="ARBA00022553"/>
    </source>
</evidence>
<evidence type="ECO:0000256" key="10">
    <source>
        <dbReference type="ARBA" id="ARBA00022840"/>
    </source>
</evidence>
<dbReference type="CDD" id="cd06225">
    <property type="entry name" value="HAMP"/>
    <property type="match status" value="1"/>
</dbReference>
<dbReference type="Proteomes" id="UP000304148">
    <property type="component" value="Chromosome"/>
</dbReference>
<keyword evidence="4" id="KW-1003">Cell membrane</keyword>
<dbReference type="SUPFAM" id="SSF55874">
    <property type="entry name" value="ATPase domain of HSP90 chaperone/DNA topoisomerase II/histidine kinase"/>
    <property type="match status" value="1"/>
</dbReference>
<evidence type="ECO:0000256" key="3">
    <source>
        <dbReference type="ARBA" id="ARBA00012438"/>
    </source>
</evidence>
<evidence type="ECO:0000256" key="13">
    <source>
        <dbReference type="ARBA" id="ARBA00023136"/>
    </source>
</evidence>
<feature type="transmembrane region" description="Helical" evidence="15">
    <location>
        <begin position="149"/>
        <end position="172"/>
    </location>
</feature>
<dbReference type="Gene3D" id="6.10.340.10">
    <property type="match status" value="1"/>
</dbReference>
<dbReference type="PROSITE" id="PS50109">
    <property type="entry name" value="HIS_KIN"/>
    <property type="match status" value="1"/>
</dbReference>
<dbReference type="SMART" id="SM00387">
    <property type="entry name" value="HATPase_c"/>
    <property type="match status" value="1"/>
</dbReference>
<dbReference type="InterPro" id="IPR050398">
    <property type="entry name" value="HssS/ArlS-like"/>
</dbReference>
<sequence>MKKANNLSGRRPLKRVFFRNYAVICALMIAAIIVSLLSTNLFMRRYIDELVVAQINGTDIYRYPFHNISEHLLDKYGGWFEIVNESGEIIFVKGNKEDDIKHYEEGQMYAKMDVERNDDTISYHAYQAKGPNGESYVLLWKIPERLLKLSTATTIFAALLAILLFILLYFYARYSVRQVKKPLRQILEGIKEMEHFNYTKRLHYSAEQEFAEIQDAFNGMAERLQRTSAEKEAAENNKRNMLLHLSHDLKTPITSIYGYSQLLLDNQALEDKDTRKYIQYIYDKSAYMANLIKDLFELAKLDDKHTELSKEKVNVTKWFQQLVVEFYPEIEEKGFELEAHIPEEPLYVKMDKIHMSRVITNLISNALRYNPAGTVLYVSCARQEGNVILWIGDNGVGVQEPIKEHIFQEFIRGDGPIKDSTGLGLAICKKIITLHDGTIELTQDQRCSTLFQITLTIMED</sequence>
<feature type="domain" description="HAMP" evidence="17">
    <location>
        <begin position="177"/>
        <end position="229"/>
    </location>
</feature>
<proteinExistence type="predicted"/>
<dbReference type="SUPFAM" id="SSF47384">
    <property type="entry name" value="Homodimeric domain of signal transducing histidine kinase"/>
    <property type="match status" value="1"/>
</dbReference>
<evidence type="ECO:0000256" key="6">
    <source>
        <dbReference type="ARBA" id="ARBA00022679"/>
    </source>
</evidence>
<dbReference type="InterPro" id="IPR036890">
    <property type="entry name" value="HATPase_C_sf"/>
</dbReference>
<dbReference type="InterPro" id="IPR010587">
    <property type="entry name" value="MsEPV_Orf214"/>
</dbReference>
<dbReference type="Pfam" id="PF06636">
    <property type="entry name" value="DUF1157"/>
    <property type="match status" value="1"/>
</dbReference>
<dbReference type="AlphaFoldDB" id="A0A383REN0"/>
<comment type="subcellular location">
    <subcellularLocation>
        <location evidence="2">Cell membrane</location>
        <topology evidence="2">Multi-pass membrane protein</topology>
    </subcellularLocation>
</comment>
<evidence type="ECO:0000259" key="17">
    <source>
        <dbReference type="PROSITE" id="PS50885"/>
    </source>
</evidence>
<dbReference type="Gene3D" id="3.30.565.10">
    <property type="entry name" value="Histidine kinase-like ATPase, C-terminal domain"/>
    <property type="match status" value="1"/>
</dbReference>
<feature type="coiled-coil region" evidence="14">
    <location>
        <begin position="217"/>
        <end position="244"/>
    </location>
</feature>
<keyword evidence="12" id="KW-0902">Two-component regulatory system</keyword>
<keyword evidence="11 15" id="KW-1133">Transmembrane helix</keyword>
<protein>
    <recommendedName>
        <fullName evidence="3">histidine kinase</fullName>
        <ecNumber evidence="3">2.7.13.3</ecNumber>
    </recommendedName>
</protein>
<dbReference type="EC" id="2.7.13.3" evidence="3"/>
<dbReference type="PANTHER" id="PTHR45528">
    <property type="entry name" value="SENSOR HISTIDINE KINASE CPXA"/>
    <property type="match status" value="1"/>
</dbReference>
<evidence type="ECO:0000259" key="16">
    <source>
        <dbReference type="PROSITE" id="PS50109"/>
    </source>
</evidence>
<evidence type="ECO:0000256" key="7">
    <source>
        <dbReference type="ARBA" id="ARBA00022692"/>
    </source>
</evidence>
<feature type="domain" description="Histidine kinase" evidence="16">
    <location>
        <begin position="244"/>
        <end position="459"/>
    </location>
</feature>
<gene>
    <name evidence="18" type="ORF">PBLR_13735</name>
</gene>
<keyword evidence="8" id="KW-0547">Nucleotide-binding</keyword>
<dbReference type="PROSITE" id="PS50885">
    <property type="entry name" value="HAMP"/>
    <property type="match status" value="1"/>
</dbReference>
<dbReference type="Pfam" id="PF00512">
    <property type="entry name" value="HisKA"/>
    <property type="match status" value="1"/>
</dbReference>
<dbReference type="InterPro" id="IPR003661">
    <property type="entry name" value="HisK_dim/P_dom"/>
</dbReference>
<evidence type="ECO:0000256" key="12">
    <source>
        <dbReference type="ARBA" id="ARBA00023012"/>
    </source>
</evidence>
<evidence type="ECO:0000256" key="1">
    <source>
        <dbReference type="ARBA" id="ARBA00000085"/>
    </source>
</evidence>
<keyword evidence="9 18" id="KW-0418">Kinase</keyword>
<dbReference type="SUPFAM" id="SSF158472">
    <property type="entry name" value="HAMP domain-like"/>
    <property type="match status" value="1"/>
</dbReference>
<keyword evidence="13 15" id="KW-0472">Membrane</keyword>
<dbReference type="PANTHER" id="PTHR45528:SF1">
    <property type="entry name" value="SENSOR HISTIDINE KINASE CPXA"/>
    <property type="match status" value="1"/>
</dbReference>
<dbReference type="Pfam" id="PF02518">
    <property type="entry name" value="HATPase_c"/>
    <property type="match status" value="1"/>
</dbReference>
<evidence type="ECO:0000256" key="4">
    <source>
        <dbReference type="ARBA" id="ARBA00022475"/>
    </source>
</evidence>
<dbReference type="RefSeq" id="WP_138187013.1">
    <property type="nucleotide sequence ID" value="NZ_LS992241.1"/>
</dbReference>
<dbReference type="InterPro" id="IPR003660">
    <property type="entry name" value="HAMP_dom"/>
</dbReference>
<comment type="catalytic activity">
    <reaction evidence="1">
        <text>ATP + protein L-histidine = ADP + protein N-phospho-L-histidine.</text>
        <dbReference type="EC" id="2.7.13.3"/>
    </reaction>
</comment>
<evidence type="ECO:0000256" key="11">
    <source>
        <dbReference type="ARBA" id="ARBA00022989"/>
    </source>
</evidence>
<dbReference type="InterPro" id="IPR036097">
    <property type="entry name" value="HisK_dim/P_sf"/>
</dbReference>
<name>A0A383REN0_PAEAL</name>
<dbReference type="FunFam" id="1.10.287.130:FF:000001">
    <property type="entry name" value="Two-component sensor histidine kinase"/>
    <property type="match status" value="1"/>
</dbReference>
<keyword evidence="14" id="KW-0175">Coiled coil</keyword>
<organism evidence="18 19">
    <name type="scientific">Paenibacillus alvei</name>
    <name type="common">Bacillus alvei</name>
    <dbReference type="NCBI Taxonomy" id="44250"/>
    <lineage>
        <taxon>Bacteria</taxon>
        <taxon>Bacillati</taxon>
        <taxon>Bacillota</taxon>
        <taxon>Bacilli</taxon>
        <taxon>Bacillales</taxon>
        <taxon>Paenibacillaceae</taxon>
        <taxon>Paenibacillus</taxon>
    </lineage>
</organism>
<keyword evidence="10" id="KW-0067">ATP-binding</keyword>
<reference evidence="19" key="1">
    <citation type="submission" date="2018-08" db="EMBL/GenBank/DDBJ databases">
        <authorList>
            <person name="Chevrot R."/>
        </authorList>
    </citation>
    <scope>NUCLEOTIDE SEQUENCE [LARGE SCALE GENOMIC DNA]</scope>
</reference>
<dbReference type="SMART" id="SM00388">
    <property type="entry name" value="HisKA"/>
    <property type="match status" value="1"/>
</dbReference>
<evidence type="ECO:0000256" key="2">
    <source>
        <dbReference type="ARBA" id="ARBA00004651"/>
    </source>
</evidence>
<keyword evidence="5" id="KW-0597">Phosphoprotein</keyword>
<dbReference type="GO" id="GO:0005524">
    <property type="term" value="F:ATP binding"/>
    <property type="evidence" value="ECO:0007669"/>
    <property type="project" value="UniProtKB-KW"/>
</dbReference>
<dbReference type="InterPro" id="IPR004358">
    <property type="entry name" value="Sig_transdc_His_kin-like_C"/>
</dbReference>
<evidence type="ECO:0000256" key="15">
    <source>
        <dbReference type="SAM" id="Phobius"/>
    </source>
</evidence>
<evidence type="ECO:0000313" key="19">
    <source>
        <dbReference type="Proteomes" id="UP000304148"/>
    </source>
</evidence>
<dbReference type="SMART" id="SM00304">
    <property type="entry name" value="HAMP"/>
    <property type="match status" value="1"/>
</dbReference>